<evidence type="ECO:0000313" key="1">
    <source>
        <dbReference type="EMBL" id="KAF3508770.1"/>
    </source>
</evidence>
<evidence type="ECO:0000313" key="2">
    <source>
        <dbReference type="Proteomes" id="UP000712600"/>
    </source>
</evidence>
<dbReference type="EMBL" id="QGKX02001521">
    <property type="protein sequence ID" value="KAF3508770.1"/>
    <property type="molecule type" value="Genomic_DNA"/>
</dbReference>
<dbReference type="Proteomes" id="UP000712600">
    <property type="component" value="Unassembled WGS sequence"/>
</dbReference>
<sequence length="174" mass="18984">MQIIYCRRRDTGNESNPGLASRKCREDSEVVSEPTVSIDDLIGMSIDTPFRPSIDTTTELSIDDPSSELYRAVSIDDLIGMSIDTPFRPSIDTTTELSIDDPSSELYRAGFLVVQGYSGNLGLLLGFSGHKIFSAHIWASLSTDTNAVTSINSPLSPRQLSLARQTDHSSVNRA</sequence>
<gene>
    <name evidence="1" type="ORF">F2Q69_00006819</name>
</gene>
<protein>
    <submittedName>
        <fullName evidence="1">Uncharacterized protein</fullName>
    </submittedName>
</protein>
<comment type="caution">
    <text evidence="1">The sequence shown here is derived from an EMBL/GenBank/DDBJ whole genome shotgun (WGS) entry which is preliminary data.</text>
</comment>
<dbReference type="AlphaFoldDB" id="A0A8S9P161"/>
<proteinExistence type="predicted"/>
<reference evidence="1" key="1">
    <citation type="submission" date="2019-12" db="EMBL/GenBank/DDBJ databases">
        <title>Genome sequencing and annotation of Brassica cretica.</title>
        <authorList>
            <person name="Studholme D.J."/>
            <person name="Sarris P."/>
        </authorList>
    </citation>
    <scope>NUCLEOTIDE SEQUENCE</scope>
    <source>
        <strain evidence="1">PFS-109/04</strain>
        <tissue evidence="1">Leaf</tissue>
    </source>
</reference>
<organism evidence="1 2">
    <name type="scientific">Brassica cretica</name>
    <name type="common">Mustard</name>
    <dbReference type="NCBI Taxonomy" id="69181"/>
    <lineage>
        <taxon>Eukaryota</taxon>
        <taxon>Viridiplantae</taxon>
        <taxon>Streptophyta</taxon>
        <taxon>Embryophyta</taxon>
        <taxon>Tracheophyta</taxon>
        <taxon>Spermatophyta</taxon>
        <taxon>Magnoliopsida</taxon>
        <taxon>eudicotyledons</taxon>
        <taxon>Gunneridae</taxon>
        <taxon>Pentapetalae</taxon>
        <taxon>rosids</taxon>
        <taxon>malvids</taxon>
        <taxon>Brassicales</taxon>
        <taxon>Brassicaceae</taxon>
        <taxon>Brassiceae</taxon>
        <taxon>Brassica</taxon>
    </lineage>
</organism>
<accession>A0A8S9P161</accession>
<name>A0A8S9P161_BRACR</name>